<dbReference type="GO" id="GO:0008652">
    <property type="term" value="P:amino acid biosynthetic process"/>
    <property type="evidence" value="ECO:0007669"/>
    <property type="project" value="UniProtKB-KW"/>
</dbReference>
<evidence type="ECO:0000256" key="5">
    <source>
        <dbReference type="ARBA" id="ARBA00012060"/>
    </source>
</evidence>
<evidence type="ECO:0000256" key="7">
    <source>
        <dbReference type="HAMAP-Rule" id="MF_00169"/>
    </source>
</evidence>
<dbReference type="PANTHER" id="PTHR21272">
    <property type="entry name" value="CATABOLIC 3-DEHYDROQUINASE"/>
    <property type="match status" value="1"/>
</dbReference>
<protein>
    <recommendedName>
        <fullName evidence="5 7">3-dehydroquinate dehydratase</fullName>
        <shortName evidence="7">3-dehydroquinase</shortName>
        <ecNumber evidence="5 7">4.2.1.10</ecNumber>
    </recommendedName>
    <alternativeName>
        <fullName evidence="7">Type II DHQase</fullName>
    </alternativeName>
</protein>
<evidence type="ECO:0000256" key="4">
    <source>
        <dbReference type="ARBA" id="ARBA00011193"/>
    </source>
</evidence>
<keyword evidence="7" id="KW-0057">Aromatic amino acid biosynthesis</keyword>
<comment type="pathway">
    <text evidence="2 7">Metabolic intermediate biosynthesis; chorismate biosynthesis; chorismate from D-erythrose 4-phosphate and phosphoenolpyruvate: step 3/7.</text>
</comment>
<feature type="binding site" evidence="7">
    <location>
        <position position="82"/>
    </location>
    <ligand>
        <name>substrate</name>
    </ligand>
</feature>
<comment type="caution">
    <text evidence="7">Lacks conserved residue(s) required for the propagation of feature annotation.</text>
</comment>
<dbReference type="Gene3D" id="3.40.50.9100">
    <property type="entry name" value="Dehydroquinase, class II"/>
    <property type="match status" value="1"/>
</dbReference>
<dbReference type="Pfam" id="PF01220">
    <property type="entry name" value="DHquinase_II"/>
    <property type="match status" value="1"/>
</dbReference>
<comment type="subunit">
    <text evidence="4 7">Homododecamer.</text>
</comment>
<reference evidence="9 10" key="1">
    <citation type="submission" date="2018-12" db="EMBL/GenBank/DDBJ databases">
        <title>The genome sequences of Variovorax guangxiensis DSM 27352.</title>
        <authorList>
            <person name="Gao J."/>
            <person name="Sun J."/>
        </authorList>
    </citation>
    <scope>NUCLEOTIDE SEQUENCE [LARGE SCALE GENOMIC DNA]</scope>
    <source>
        <strain evidence="9 10">DSM 27352</strain>
    </source>
</reference>
<evidence type="ECO:0000256" key="2">
    <source>
        <dbReference type="ARBA" id="ARBA00004902"/>
    </source>
</evidence>
<dbReference type="GO" id="GO:0009073">
    <property type="term" value="P:aromatic amino acid family biosynthetic process"/>
    <property type="evidence" value="ECO:0007669"/>
    <property type="project" value="UniProtKB-KW"/>
</dbReference>
<dbReference type="AlphaFoldDB" id="A0A3S1A4L0"/>
<dbReference type="GO" id="GO:0009423">
    <property type="term" value="P:chorismate biosynthetic process"/>
    <property type="evidence" value="ECO:0007669"/>
    <property type="project" value="UniProtKB-UniRule"/>
</dbReference>
<feature type="active site" description="Proton acceptor" evidence="7 8">
    <location>
        <position position="31"/>
    </location>
</feature>
<comment type="function">
    <text evidence="7">Catalyzes a trans-dehydration via an enolate intermediate.</text>
</comment>
<feature type="binding site" evidence="7">
    <location>
        <begin position="109"/>
        <end position="110"/>
    </location>
    <ligand>
        <name>substrate</name>
    </ligand>
</feature>
<dbReference type="OrthoDB" id="9790793at2"/>
<dbReference type="EMBL" id="RXFT01000008">
    <property type="protein sequence ID" value="RUR69283.1"/>
    <property type="molecule type" value="Genomic_DNA"/>
</dbReference>
<dbReference type="PIRSF" id="PIRSF001399">
    <property type="entry name" value="DHquinase_II"/>
    <property type="match status" value="1"/>
</dbReference>
<dbReference type="NCBIfam" id="NF003805">
    <property type="entry name" value="PRK05395.1-2"/>
    <property type="match status" value="1"/>
</dbReference>
<feature type="active site" description="Proton donor" evidence="7 8">
    <location>
        <position position="108"/>
    </location>
</feature>
<evidence type="ECO:0000313" key="10">
    <source>
        <dbReference type="Proteomes" id="UP000281118"/>
    </source>
</evidence>
<dbReference type="GO" id="GO:0019631">
    <property type="term" value="P:quinate catabolic process"/>
    <property type="evidence" value="ECO:0007669"/>
    <property type="project" value="TreeGrafter"/>
</dbReference>
<evidence type="ECO:0000256" key="8">
    <source>
        <dbReference type="PIRSR" id="PIRSR001399-1"/>
    </source>
</evidence>
<dbReference type="NCBIfam" id="NF003807">
    <property type="entry name" value="PRK05395.1-4"/>
    <property type="match status" value="1"/>
</dbReference>
<name>A0A3S1A4L0_9BURK</name>
<dbReference type="PANTHER" id="PTHR21272:SF3">
    <property type="entry name" value="CATABOLIC 3-DEHYDROQUINASE"/>
    <property type="match status" value="1"/>
</dbReference>
<comment type="similarity">
    <text evidence="3 7">Belongs to the type-II 3-dehydroquinase family.</text>
</comment>
<keyword evidence="6 7" id="KW-0456">Lyase</keyword>
<accession>A0A3S1A4L0</accession>
<dbReference type="GO" id="GO:0003855">
    <property type="term" value="F:3-dehydroquinate dehydratase activity"/>
    <property type="evidence" value="ECO:0007669"/>
    <property type="project" value="UniProtKB-UniRule"/>
</dbReference>
<evidence type="ECO:0000256" key="6">
    <source>
        <dbReference type="ARBA" id="ARBA00023239"/>
    </source>
</evidence>
<comment type="catalytic activity">
    <reaction evidence="1 7">
        <text>3-dehydroquinate = 3-dehydroshikimate + H2O</text>
        <dbReference type="Rhea" id="RHEA:21096"/>
        <dbReference type="ChEBI" id="CHEBI:15377"/>
        <dbReference type="ChEBI" id="CHEBI:16630"/>
        <dbReference type="ChEBI" id="CHEBI:32364"/>
        <dbReference type="EC" id="4.2.1.10"/>
    </reaction>
</comment>
<organism evidence="9 10">
    <name type="scientific">Variovorax guangxiensis</name>
    <dbReference type="NCBI Taxonomy" id="1775474"/>
    <lineage>
        <taxon>Bacteria</taxon>
        <taxon>Pseudomonadati</taxon>
        <taxon>Pseudomonadota</taxon>
        <taxon>Betaproteobacteria</taxon>
        <taxon>Burkholderiales</taxon>
        <taxon>Comamonadaceae</taxon>
        <taxon>Variovorax</taxon>
    </lineage>
</organism>
<dbReference type="InterPro" id="IPR001874">
    <property type="entry name" value="DHquinase_II"/>
</dbReference>
<evidence type="ECO:0000313" key="9">
    <source>
        <dbReference type="EMBL" id="RUR69283.1"/>
    </source>
</evidence>
<evidence type="ECO:0000256" key="3">
    <source>
        <dbReference type="ARBA" id="ARBA00011037"/>
    </source>
</evidence>
<dbReference type="RefSeq" id="WP_126023390.1">
    <property type="nucleotide sequence ID" value="NZ_RXFT01000008.1"/>
</dbReference>
<dbReference type="CDD" id="cd00466">
    <property type="entry name" value="DHQase_II"/>
    <property type="match status" value="1"/>
</dbReference>
<dbReference type="InterPro" id="IPR036441">
    <property type="entry name" value="DHquinase_II_sf"/>
</dbReference>
<dbReference type="EC" id="4.2.1.10" evidence="5 7"/>
<dbReference type="SUPFAM" id="SSF52304">
    <property type="entry name" value="Type II 3-dehydroquinate dehydratase"/>
    <property type="match status" value="1"/>
</dbReference>
<dbReference type="UniPathway" id="UPA00053">
    <property type="reaction ID" value="UER00086"/>
</dbReference>
<keyword evidence="7" id="KW-0028">Amino-acid biosynthesis</keyword>
<dbReference type="HAMAP" id="MF_00169">
    <property type="entry name" value="AroQ"/>
    <property type="match status" value="1"/>
</dbReference>
<evidence type="ECO:0000256" key="1">
    <source>
        <dbReference type="ARBA" id="ARBA00001864"/>
    </source>
</evidence>
<comment type="caution">
    <text evidence="9">The sequence shown here is derived from an EMBL/GenBank/DDBJ whole genome shotgun (WGS) entry which is preliminary data.</text>
</comment>
<sequence>MSNTTTLPPLTVWFLNGPNANLYGLDANKTYGSDSFPVLQSRCEQKAASLGVSLRFLQSNHEGQLIDWIQEARGVADGIVINAAGLTYTSIAILDALLAFPGKIIEAHMSNIWKREPFRHHSFISKAAHGVIAGLGGDGYEFAIEAVARLVRSASEQQQKSA</sequence>
<feature type="binding site" evidence="7">
    <location>
        <position position="95"/>
    </location>
    <ligand>
        <name>substrate</name>
    </ligand>
</feature>
<feature type="binding site" evidence="7">
    <location>
        <position position="119"/>
    </location>
    <ligand>
        <name>substrate</name>
    </ligand>
</feature>
<proteinExistence type="inferred from homology"/>
<dbReference type="NCBIfam" id="NF003806">
    <property type="entry name" value="PRK05395.1-3"/>
    <property type="match status" value="1"/>
</dbReference>
<dbReference type="Proteomes" id="UP000281118">
    <property type="component" value="Unassembled WGS sequence"/>
</dbReference>
<gene>
    <name evidence="7" type="primary">aroQ</name>
    <name evidence="9" type="ORF">EJP67_19695</name>
</gene>